<dbReference type="AlphaFoldDB" id="H8KNX4"/>
<dbReference type="KEGG" id="scn:Solca_0240"/>
<proteinExistence type="predicted"/>
<evidence type="ECO:0000313" key="2">
    <source>
        <dbReference type="Proteomes" id="UP000007590"/>
    </source>
</evidence>
<gene>
    <name evidence="1" type="ordered locus">Solca_0240</name>
</gene>
<accession>H8KNX4</accession>
<dbReference type="EMBL" id="CP003349">
    <property type="protein sequence ID" value="AFD05385.1"/>
    <property type="molecule type" value="Genomic_DNA"/>
</dbReference>
<protein>
    <submittedName>
        <fullName evidence="1">Uncharacterized protein</fullName>
    </submittedName>
</protein>
<evidence type="ECO:0000313" key="1">
    <source>
        <dbReference type="EMBL" id="AFD05385.1"/>
    </source>
</evidence>
<dbReference type="RefSeq" id="WP_014678613.1">
    <property type="nucleotide sequence ID" value="NC_017770.1"/>
</dbReference>
<keyword evidence="2" id="KW-1185">Reference proteome</keyword>
<sequence>MKYLLLTTMVIYCLAFQACSKAQIKPENNIRLAKYPLDNSSHIITFAFPENFYISFDTVECGLYKIWQGGFTATDSGIIAKGDLYFENYLLNSDIKLIDNTGSGYSPKVKFLGYQIKNDCLNIKYKIIDEQNHMILEEAINGEFYDDQYKLTRKISSYTPILNTLVGIYIPNSSIRKTLKIASKNGEVAAGIDRLLLPEKDGSTFTLSFTK</sequence>
<reference evidence="1" key="1">
    <citation type="submission" date="2012-02" db="EMBL/GenBank/DDBJ databases">
        <title>The complete genome of Solitalea canadensis DSM 3403.</title>
        <authorList>
            <consortium name="US DOE Joint Genome Institute (JGI-PGF)"/>
            <person name="Lucas S."/>
            <person name="Copeland A."/>
            <person name="Lapidus A."/>
            <person name="Glavina del Rio T."/>
            <person name="Dalin E."/>
            <person name="Tice H."/>
            <person name="Bruce D."/>
            <person name="Goodwin L."/>
            <person name="Pitluck S."/>
            <person name="Peters L."/>
            <person name="Ovchinnikova G."/>
            <person name="Lu M."/>
            <person name="Kyrpides N."/>
            <person name="Mavromatis K."/>
            <person name="Ivanova N."/>
            <person name="Brettin T."/>
            <person name="Detter J.C."/>
            <person name="Han C."/>
            <person name="Larimer F."/>
            <person name="Land M."/>
            <person name="Hauser L."/>
            <person name="Markowitz V."/>
            <person name="Cheng J.-F."/>
            <person name="Hugenholtz P."/>
            <person name="Woyke T."/>
            <person name="Wu D."/>
            <person name="Spring S."/>
            <person name="Schroeder M."/>
            <person name="Kopitz M."/>
            <person name="Brambilla E."/>
            <person name="Klenk H.-P."/>
            <person name="Eisen J.A."/>
        </authorList>
    </citation>
    <scope>NUCLEOTIDE SEQUENCE</scope>
    <source>
        <strain evidence="1">DSM 3403</strain>
    </source>
</reference>
<dbReference type="HOGENOM" id="CLU_1304196_0_0_10"/>
<organism evidence="1 2">
    <name type="scientific">Solitalea canadensis (strain ATCC 29591 / DSM 3403 / JCM 21819 / LMG 8368 / NBRC 15130 / NCIMB 12057 / USAM 9D)</name>
    <name type="common">Flexibacter canadensis</name>
    <dbReference type="NCBI Taxonomy" id="929556"/>
    <lineage>
        <taxon>Bacteria</taxon>
        <taxon>Pseudomonadati</taxon>
        <taxon>Bacteroidota</taxon>
        <taxon>Sphingobacteriia</taxon>
        <taxon>Sphingobacteriales</taxon>
        <taxon>Sphingobacteriaceae</taxon>
        <taxon>Solitalea</taxon>
    </lineage>
</organism>
<dbReference type="OrthoDB" id="9814063at2"/>
<dbReference type="PROSITE" id="PS51257">
    <property type="entry name" value="PROKAR_LIPOPROTEIN"/>
    <property type="match status" value="1"/>
</dbReference>
<dbReference type="Proteomes" id="UP000007590">
    <property type="component" value="Chromosome"/>
</dbReference>
<name>H8KNX4_SOLCM</name>